<dbReference type="PROSITE" id="PS51782">
    <property type="entry name" value="LYSM"/>
    <property type="match status" value="1"/>
</dbReference>
<dbReference type="GeneID" id="43681774"/>
<organism evidence="3 4">
    <name type="scientific">Vibrio navarrensis</name>
    <dbReference type="NCBI Taxonomy" id="29495"/>
    <lineage>
        <taxon>Bacteria</taxon>
        <taxon>Pseudomonadati</taxon>
        <taxon>Pseudomonadota</taxon>
        <taxon>Gammaproteobacteria</taxon>
        <taxon>Vibrionales</taxon>
        <taxon>Vibrionaceae</taxon>
        <taxon>Vibrio</taxon>
    </lineage>
</organism>
<reference evidence="3 4" key="1">
    <citation type="submission" date="2014-04" db="EMBL/GenBank/DDBJ databases">
        <title>Genome sequencing of Vibrio navarrensis strains.</title>
        <authorList>
            <person name="Gladney L.M."/>
            <person name="Katz L.S."/>
            <person name="Marino-Ramirez L."/>
            <person name="Jordan I.K."/>
        </authorList>
    </citation>
    <scope>NUCLEOTIDE SEQUENCE [LARGE SCALE GENOMIC DNA]</scope>
    <source>
        <strain evidence="3 4">ATCC 51183</strain>
    </source>
</reference>
<gene>
    <name evidence="3" type="ORF">EA26_00880</name>
</gene>
<protein>
    <submittedName>
        <fullName evidence="3">Peptidoglycan-binding protein</fullName>
    </submittedName>
</protein>
<dbReference type="SMART" id="SM00257">
    <property type="entry name" value="LysM"/>
    <property type="match status" value="1"/>
</dbReference>
<dbReference type="AlphaFoldDB" id="A0A099LP29"/>
<feature type="chain" id="PRO_5001958228" evidence="1">
    <location>
        <begin position="27"/>
        <end position="365"/>
    </location>
</feature>
<dbReference type="RefSeq" id="WP_039422444.1">
    <property type="nucleotide sequence ID" value="NZ_CP061845.1"/>
</dbReference>
<dbReference type="CDD" id="cd00118">
    <property type="entry name" value="LysM"/>
    <property type="match status" value="1"/>
</dbReference>
<evidence type="ECO:0000256" key="1">
    <source>
        <dbReference type="SAM" id="SignalP"/>
    </source>
</evidence>
<proteinExistence type="predicted"/>
<keyword evidence="4" id="KW-1185">Reference proteome</keyword>
<dbReference type="PANTHER" id="PTHR34700">
    <property type="entry name" value="POTASSIUM BINDING PROTEIN KBP"/>
    <property type="match status" value="1"/>
</dbReference>
<dbReference type="InterPro" id="IPR018392">
    <property type="entry name" value="LysM"/>
</dbReference>
<dbReference type="eggNOG" id="COG1652">
    <property type="taxonomic scope" value="Bacteria"/>
</dbReference>
<dbReference type="Pfam" id="PF01476">
    <property type="entry name" value="LysM"/>
    <property type="match status" value="1"/>
</dbReference>
<feature type="domain" description="LysM" evidence="2">
    <location>
        <begin position="39"/>
        <end position="87"/>
    </location>
</feature>
<dbReference type="InterPro" id="IPR036779">
    <property type="entry name" value="LysM_dom_sf"/>
</dbReference>
<dbReference type="EMBL" id="JMCG01000001">
    <property type="protein sequence ID" value="KGK09948.1"/>
    <property type="molecule type" value="Genomic_DNA"/>
</dbReference>
<dbReference type="Proteomes" id="UP000029994">
    <property type="component" value="Unassembled WGS sequence"/>
</dbReference>
<dbReference type="STRING" id="29495.EA26_00880"/>
<keyword evidence="1" id="KW-0732">Signal</keyword>
<dbReference type="Gene3D" id="3.10.350.10">
    <property type="entry name" value="LysM domain"/>
    <property type="match status" value="1"/>
</dbReference>
<name>A0A099LP29_9VIBR</name>
<sequence>MKLAIKALSRAILLPLFCTATLMAQAETVPLAVKADAPKTYVVVKGDTLWDISALYLDSPWLWPRLWQINPEIENPHLIYPGDKLSLVWKNGQPMLSLKPVVTLSPKARITEKKALPVVAESLVLPYLQSDRLLEKEKLATVARVMGTSDGHQYLAKEESLFISGQHSEKQWAIYRVVAEFTRDDLPSPVVALRVVAEGKLRHSAEDYSSLEVTALRQEVLLNDIALPVSETQLNTLSTTFYPSPAPQGLAVKMLGNIDGIDYSAPNQVVILDKGSADNLRQGHMFELYNTSAEVYRRDDAFSYESGSADEAITLPQTRVGELMVIRPYDYFSLALITRSNKPITRDIIVVPPSEPEPSPSTQEP</sequence>
<comment type="caution">
    <text evidence="3">The sequence shown here is derived from an EMBL/GenBank/DDBJ whole genome shotgun (WGS) entry which is preliminary data.</text>
</comment>
<dbReference type="SUPFAM" id="SSF54106">
    <property type="entry name" value="LysM domain"/>
    <property type="match status" value="1"/>
</dbReference>
<evidence type="ECO:0000313" key="4">
    <source>
        <dbReference type="Proteomes" id="UP000029994"/>
    </source>
</evidence>
<feature type="signal peptide" evidence="1">
    <location>
        <begin position="1"/>
        <end position="26"/>
    </location>
</feature>
<accession>A0A099LP29</accession>
<evidence type="ECO:0000259" key="2">
    <source>
        <dbReference type="PROSITE" id="PS51782"/>
    </source>
</evidence>
<dbReference type="InterPro" id="IPR052196">
    <property type="entry name" value="Bact_Kbp"/>
</dbReference>
<dbReference type="PANTHER" id="PTHR34700:SF4">
    <property type="entry name" value="PHAGE-LIKE ELEMENT PBSX PROTEIN XKDP"/>
    <property type="match status" value="1"/>
</dbReference>
<evidence type="ECO:0000313" key="3">
    <source>
        <dbReference type="EMBL" id="KGK09948.1"/>
    </source>
</evidence>